<evidence type="ECO:0000313" key="13">
    <source>
        <dbReference type="Proteomes" id="UP000626092"/>
    </source>
</evidence>
<feature type="domain" description="GB1/RHD3-type G" evidence="11">
    <location>
        <begin position="310"/>
        <end position="525"/>
    </location>
</feature>
<dbReference type="GO" id="GO:0005783">
    <property type="term" value="C:endoplasmic reticulum"/>
    <property type="evidence" value="ECO:0007669"/>
    <property type="project" value="TreeGrafter"/>
</dbReference>
<dbReference type="CDD" id="cd01851">
    <property type="entry name" value="GBP"/>
    <property type="match status" value="1"/>
</dbReference>
<dbReference type="InterPro" id="IPR046758">
    <property type="entry name" value="Sey1/RHD3-like_3HB"/>
</dbReference>
<evidence type="ECO:0000256" key="5">
    <source>
        <dbReference type="ARBA" id="ARBA00022989"/>
    </source>
</evidence>
<dbReference type="Gene3D" id="3.40.50.300">
    <property type="entry name" value="P-loop containing nucleotide triphosphate hydrolases"/>
    <property type="match status" value="1"/>
</dbReference>
<name>A0A834LWM8_RHOSS</name>
<comment type="caution">
    <text evidence="12">The sequence shown here is derived from an EMBL/GenBank/DDBJ whole genome shotgun (WGS) entry which is preliminary data.</text>
</comment>
<sequence>MDPNSNNNNHHQTQFGGRHWAKLANRSRGRMRQNGGSSRPQQQTGGQGQVGGSYMPQQQQTGVQMGRGVGPLRVEPVEVNGSGGFGRGGGGGGGGEAWVVEWRRPRQRQNGGRGVGPTRGEAVEVNRSGGHGSGSDSHGLHTQATTQSQPRALPGTSLSAFRSILFRFSFIPFGTTTDLFDGRPSCINFRLGRRNKRRRTASGMNEGDWARIEWDGMSGSGRQDGVRDGRQNGRCMADLADVMRDGRNGGGRRVGWVGTSNNGEGFLPYLDSENKNGNECFETHLIEQDGTLNGVEFDKFLEKVNLAVCGLNYAVVSIMGPQSSGKSTLLNHLFGTKFKEMDGLNQRSKTTQGIWLARCAGIEPCTLVMDVEGSDGGERGEDDTAFEKRSGLFALAVSHIVLINMFQTCIGLENGASKPLWKNVLEGVLRLFSPRKTTLMFVIRDLVRTPLEVLERCLTKDIQKIWDSIPKPEGHNRTPLSTFFNVEVVGLPNYLEREEQFQEQVYNLRQRFIHSIAPGGLAGDRRDTICGSDFSLSAQEIWKTIKEDRMLDLPKHMVMVATIRCGEIVDKKLKAFVANEERLQLEKGAQTNPTPGFGKKYSSIINSCLHEYDVETAYFDEGVRSEKRNHLQEKLMPLVQSAFQSILANIGSRTLEEFKKAFANALKNRKDFTVAANEYQQACMKSFDGRCADVIVEHANCNTFEVREKLQREIILHTLQVHLDNKPSVTTPVEYS</sequence>
<evidence type="ECO:0000256" key="8">
    <source>
        <dbReference type="ARBA" id="ARBA00023136"/>
    </source>
</evidence>
<evidence type="ECO:0000256" key="1">
    <source>
        <dbReference type="ARBA" id="ARBA00022692"/>
    </source>
</evidence>
<keyword evidence="7" id="KW-0342">GTP-binding</keyword>
<keyword evidence="2" id="KW-0547">Nucleotide-binding</keyword>
<evidence type="ECO:0000313" key="12">
    <source>
        <dbReference type="EMBL" id="KAF7151245.1"/>
    </source>
</evidence>
<dbReference type="Pfam" id="PF20428">
    <property type="entry name" value="Sey1_3HB"/>
    <property type="match status" value="1"/>
</dbReference>
<dbReference type="InterPro" id="IPR027417">
    <property type="entry name" value="P-loop_NTPase"/>
</dbReference>
<dbReference type="GO" id="GO:0016320">
    <property type="term" value="P:endoplasmic reticulum membrane fusion"/>
    <property type="evidence" value="ECO:0007669"/>
    <property type="project" value="TreeGrafter"/>
</dbReference>
<dbReference type="EMBL" id="WJXA01000002">
    <property type="protein sequence ID" value="KAF7151245.1"/>
    <property type="molecule type" value="Genomic_DNA"/>
</dbReference>
<proteinExistence type="inferred from homology"/>
<keyword evidence="3" id="KW-0378">Hydrolase</keyword>
<dbReference type="OrthoDB" id="1597724at2759"/>
<keyword evidence="8" id="KW-0472">Membrane</keyword>
<feature type="compositionally biased region" description="Low complexity" evidence="10">
    <location>
        <begin position="35"/>
        <end position="44"/>
    </location>
</feature>
<keyword evidence="5" id="KW-1133">Transmembrane helix</keyword>
<keyword evidence="6" id="KW-0175">Coiled coil</keyword>
<dbReference type="PANTHER" id="PTHR45923:SF2">
    <property type="entry name" value="PROTEIN SEY1"/>
    <property type="match status" value="1"/>
</dbReference>
<evidence type="ECO:0000256" key="10">
    <source>
        <dbReference type="SAM" id="MobiDB-lite"/>
    </source>
</evidence>
<feature type="compositionally biased region" description="Polar residues" evidence="10">
    <location>
        <begin position="140"/>
        <end position="154"/>
    </location>
</feature>
<dbReference type="Pfam" id="PF05879">
    <property type="entry name" value="RHD3_GTPase"/>
    <property type="match status" value="1"/>
</dbReference>
<comment type="similarity">
    <text evidence="9">Belongs to the TRAFAC class dynamin-like GTPase superfamily. GB1/RHD3 GTPase family.</text>
</comment>
<evidence type="ECO:0000256" key="7">
    <source>
        <dbReference type="ARBA" id="ARBA00023134"/>
    </source>
</evidence>
<feature type="region of interest" description="Disordered" evidence="10">
    <location>
        <begin position="28"/>
        <end position="55"/>
    </location>
</feature>
<feature type="compositionally biased region" description="Gly residues" evidence="10">
    <location>
        <begin position="81"/>
        <end position="96"/>
    </location>
</feature>
<dbReference type="GO" id="GO:0003924">
    <property type="term" value="F:GTPase activity"/>
    <property type="evidence" value="ECO:0007669"/>
    <property type="project" value="TreeGrafter"/>
</dbReference>
<dbReference type="GO" id="GO:0005525">
    <property type="term" value="F:GTP binding"/>
    <property type="evidence" value="ECO:0007669"/>
    <property type="project" value="UniProtKB-KW"/>
</dbReference>
<evidence type="ECO:0000256" key="6">
    <source>
        <dbReference type="ARBA" id="ARBA00023054"/>
    </source>
</evidence>
<keyword evidence="13" id="KW-1185">Reference proteome</keyword>
<dbReference type="InterPro" id="IPR030386">
    <property type="entry name" value="G_GB1_RHD3_dom"/>
</dbReference>
<organism evidence="12 13">
    <name type="scientific">Rhododendron simsii</name>
    <name type="common">Sims's rhododendron</name>
    <dbReference type="NCBI Taxonomy" id="118357"/>
    <lineage>
        <taxon>Eukaryota</taxon>
        <taxon>Viridiplantae</taxon>
        <taxon>Streptophyta</taxon>
        <taxon>Embryophyta</taxon>
        <taxon>Tracheophyta</taxon>
        <taxon>Spermatophyta</taxon>
        <taxon>Magnoliopsida</taxon>
        <taxon>eudicotyledons</taxon>
        <taxon>Gunneridae</taxon>
        <taxon>Pentapetalae</taxon>
        <taxon>asterids</taxon>
        <taxon>Ericales</taxon>
        <taxon>Ericaceae</taxon>
        <taxon>Ericoideae</taxon>
        <taxon>Rhodoreae</taxon>
        <taxon>Rhododendron</taxon>
    </lineage>
</organism>
<protein>
    <recommendedName>
        <fullName evidence="11">GB1/RHD3-type G domain-containing protein</fullName>
    </recommendedName>
</protein>
<dbReference type="InterPro" id="IPR008803">
    <property type="entry name" value="RHD3/Sey1"/>
</dbReference>
<evidence type="ECO:0000256" key="4">
    <source>
        <dbReference type="ARBA" id="ARBA00022824"/>
    </source>
</evidence>
<dbReference type="FunFam" id="3.40.50.300:FF:002271">
    <property type="entry name" value="Protein ROOT HAIR DEFECTIVE 3 homolog"/>
    <property type="match status" value="1"/>
</dbReference>
<keyword evidence="1" id="KW-0812">Transmembrane</keyword>
<dbReference type="AlphaFoldDB" id="A0A834LWM8"/>
<evidence type="ECO:0000256" key="3">
    <source>
        <dbReference type="ARBA" id="ARBA00022801"/>
    </source>
</evidence>
<dbReference type="SUPFAM" id="SSF52540">
    <property type="entry name" value="P-loop containing nucleoside triphosphate hydrolases"/>
    <property type="match status" value="1"/>
</dbReference>
<keyword evidence="4" id="KW-0256">Endoplasmic reticulum</keyword>
<dbReference type="Proteomes" id="UP000626092">
    <property type="component" value="Unassembled WGS sequence"/>
</dbReference>
<gene>
    <name evidence="12" type="ORF">RHSIM_Rhsim02G0112600</name>
</gene>
<reference evidence="12" key="1">
    <citation type="submission" date="2019-11" db="EMBL/GenBank/DDBJ databases">
        <authorList>
            <person name="Liu Y."/>
            <person name="Hou J."/>
            <person name="Li T.-Q."/>
            <person name="Guan C.-H."/>
            <person name="Wu X."/>
            <person name="Wu H.-Z."/>
            <person name="Ling F."/>
            <person name="Zhang R."/>
            <person name="Shi X.-G."/>
            <person name="Ren J.-P."/>
            <person name="Chen E.-F."/>
            <person name="Sun J.-M."/>
        </authorList>
    </citation>
    <scope>NUCLEOTIDE SEQUENCE</scope>
    <source>
        <strain evidence="12">Adult_tree_wgs_1</strain>
        <tissue evidence="12">Leaves</tissue>
    </source>
</reference>
<feature type="region of interest" description="Disordered" evidence="10">
    <location>
        <begin position="73"/>
        <end position="154"/>
    </location>
</feature>
<evidence type="ECO:0000256" key="9">
    <source>
        <dbReference type="PROSITE-ProRule" id="PRU01052"/>
    </source>
</evidence>
<evidence type="ECO:0000259" key="11">
    <source>
        <dbReference type="PROSITE" id="PS51715"/>
    </source>
</evidence>
<evidence type="ECO:0000256" key="2">
    <source>
        <dbReference type="ARBA" id="ARBA00022741"/>
    </source>
</evidence>
<dbReference type="PANTHER" id="PTHR45923">
    <property type="entry name" value="PROTEIN SEY1"/>
    <property type="match status" value="1"/>
</dbReference>
<dbReference type="PROSITE" id="PS51715">
    <property type="entry name" value="G_GB1_RHD3"/>
    <property type="match status" value="1"/>
</dbReference>
<accession>A0A834LWM8</accession>